<name>A0A426Z088_ENSVE</name>
<dbReference type="AlphaFoldDB" id="A0A426Z088"/>
<dbReference type="EMBL" id="AMZH03009185">
    <property type="protein sequence ID" value="RRT57382.1"/>
    <property type="molecule type" value="Genomic_DNA"/>
</dbReference>
<evidence type="ECO:0000313" key="1">
    <source>
        <dbReference type="EMBL" id="RRT57382.1"/>
    </source>
</evidence>
<evidence type="ECO:0000313" key="2">
    <source>
        <dbReference type="Proteomes" id="UP000287651"/>
    </source>
</evidence>
<reference evidence="1 2" key="1">
    <citation type="journal article" date="2014" name="Agronomy (Basel)">
        <title>A Draft Genome Sequence for Ensete ventricosum, the Drought-Tolerant Tree Against Hunger.</title>
        <authorList>
            <person name="Harrison J."/>
            <person name="Moore K.A."/>
            <person name="Paszkiewicz K."/>
            <person name="Jones T."/>
            <person name="Grant M."/>
            <person name="Ambacheew D."/>
            <person name="Muzemil S."/>
            <person name="Studholme D.J."/>
        </authorList>
    </citation>
    <scope>NUCLEOTIDE SEQUENCE [LARGE SCALE GENOMIC DNA]</scope>
</reference>
<protein>
    <submittedName>
        <fullName evidence="1">Uncharacterized protein</fullName>
    </submittedName>
</protein>
<gene>
    <name evidence="1" type="ORF">B296_00039712</name>
</gene>
<sequence>MLALVSRYHRDIGNTPTSPCAEGEIKRSLTADPKTVGSATKYKLYNTSGSGGGRVRPPLLRFRRWQVRPAPPQEPTAAGVGVELAEGNHCGCMAAPHLRPTLQR</sequence>
<comment type="caution">
    <text evidence="1">The sequence shown here is derived from an EMBL/GenBank/DDBJ whole genome shotgun (WGS) entry which is preliminary data.</text>
</comment>
<accession>A0A426Z088</accession>
<organism evidence="1 2">
    <name type="scientific">Ensete ventricosum</name>
    <name type="common">Abyssinian banana</name>
    <name type="synonym">Musa ensete</name>
    <dbReference type="NCBI Taxonomy" id="4639"/>
    <lineage>
        <taxon>Eukaryota</taxon>
        <taxon>Viridiplantae</taxon>
        <taxon>Streptophyta</taxon>
        <taxon>Embryophyta</taxon>
        <taxon>Tracheophyta</taxon>
        <taxon>Spermatophyta</taxon>
        <taxon>Magnoliopsida</taxon>
        <taxon>Liliopsida</taxon>
        <taxon>Zingiberales</taxon>
        <taxon>Musaceae</taxon>
        <taxon>Ensete</taxon>
    </lineage>
</organism>
<dbReference type="Proteomes" id="UP000287651">
    <property type="component" value="Unassembled WGS sequence"/>
</dbReference>
<proteinExistence type="predicted"/>